<evidence type="ECO:0000313" key="1">
    <source>
        <dbReference type="EMBL" id="QNP45873.1"/>
    </source>
</evidence>
<proteinExistence type="predicted"/>
<organism evidence="1 2">
    <name type="scientific">Sphingomonas sediminicola</name>
    <dbReference type="NCBI Taxonomy" id="386874"/>
    <lineage>
        <taxon>Bacteria</taxon>
        <taxon>Pseudomonadati</taxon>
        <taxon>Pseudomonadota</taxon>
        <taxon>Alphaproteobacteria</taxon>
        <taxon>Sphingomonadales</taxon>
        <taxon>Sphingomonadaceae</taxon>
        <taxon>Sphingomonas</taxon>
    </lineage>
</organism>
<evidence type="ECO:0000313" key="2">
    <source>
        <dbReference type="Proteomes" id="UP000516105"/>
    </source>
</evidence>
<dbReference type="Proteomes" id="UP000516105">
    <property type="component" value="Chromosome"/>
</dbReference>
<dbReference type="Gene3D" id="3.50.30.50">
    <property type="entry name" value="Putative cyclase"/>
    <property type="match status" value="1"/>
</dbReference>
<protein>
    <submittedName>
        <fullName evidence="1">Cyclase family protein</fullName>
    </submittedName>
</protein>
<gene>
    <name evidence="1" type="ORF">H9L14_00705</name>
</gene>
<dbReference type="InterPro" id="IPR007325">
    <property type="entry name" value="KFase/CYL"/>
</dbReference>
<keyword evidence="2" id="KW-1185">Reference proteome</keyword>
<dbReference type="InterPro" id="IPR037175">
    <property type="entry name" value="KFase_sf"/>
</dbReference>
<dbReference type="Pfam" id="PF04199">
    <property type="entry name" value="Cyclase"/>
    <property type="match status" value="1"/>
</dbReference>
<dbReference type="PANTHER" id="PTHR31118">
    <property type="entry name" value="CYCLASE-LIKE PROTEIN 2"/>
    <property type="match status" value="1"/>
</dbReference>
<sequence length="224" mass="24128">MEDHSAPRLVDLSHVITEGMVTYKGLPGPHVCDFISREQSAANYDDGSTFQIGRIDMVANTGTYVDVPSHRFADGKDLSEVGVESFAHLPAIVVRHPFESGLAVDAGAFDGLHLRGCAVLVATGWDRHWGQDAYYHDHSFLTPAAAERLVAEGAALVGIDSHNIDDTRVRTRPVHTALLRAGIPICEHMTGLGSLPDKGFRFSATPPKVKGMGTFPVRAYAVLG</sequence>
<dbReference type="SUPFAM" id="SSF102198">
    <property type="entry name" value="Putative cyclase"/>
    <property type="match status" value="1"/>
</dbReference>
<reference evidence="1 2" key="1">
    <citation type="submission" date="2020-08" db="EMBL/GenBank/DDBJ databases">
        <title>Genome sequence of Sphingomonas sediminicola KACC 15039T.</title>
        <authorList>
            <person name="Hyun D.-W."/>
            <person name="Bae J.-W."/>
        </authorList>
    </citation>
    <scope>NUCLEOTIDE SEQUENCE [LARGE SCALE GENOMIC DNA]</scope>
    <source>
        <strain evidence="1 2">KACC 15039</strain>
    </source>
</reference>
<dbReference type="EMBL" id="CP060782">
    <property type="protein sequence ID" value="QNP45873.1"/>
    <property type="molecule type" value="Genomic_DNA"/>
</dbReference>
<accession>A0ABX6TE27</accession>
<dbReference type="RefSeq" id="WP_187708826.1">
    <property type="nucleotide sequence ID" value="NZ_CP060782.1"/>
</dbReference>
<name>A0ABX6TE27_9SPHN</name>
<dbReference type="PANTHER" id="PTHR31118:SF32">
    <property type="entry name" value="KYNURENINE FORMAMIDASE"/>
    <property type="match status" value="1"/>
</dbReference>